<dbReference type="AlphaFoldDB" id="A0A0A9FK25"/>
<protein>
    <submittedName>
        <fullName evidence="1">Uncharacterized protein</fullName>
    </submittedName>
</protein>
<dbReference type="EMBL" id="GBRH01185234">
    <property type="protein sequence ID" value="JAE12662.1"/>
    <property type="molecule type" value="Transcribed_RNA"/>
</dbReference>
<accession>A0A0A9FK25</accession>
<reference evidence="1" key="1">
    <citation type="submission" date="2014-09" db="EMBL/GenBank/DDBJ databases">
        <authorList>
            <person name="Magalhaes I.L.F."/>
            <person name="Oliveira U."/>
            <person name="Santos F.R."/>
            <person name="Vidigal T.H.D.A."/>
            <person name="Brescovit A.D."/>
            <person name="Santos A.J."/>
        </authorList>
    </citation>
    <scope>NUCLEOTIDE SEQUENCE</scope>
    <source>
        <tissue evidence="1">Shoot tissue taken approximately 20 cm above the soil surface</tissue>
    </source>
</reference>
<proteinExistence type="predicted"/>
<evidence type="ECO:0000313" key="1">
    <source>
        <dbReference type="EMBL" id="JAE12662.1"/>
    </source>
</evidence>
<organism evidence="1">
    <name type="scientific">Arundo donax</name>
    <name type="common">Giant reed</name>
    <name type="synonym">Donax arundinaceus</name>
    <dbReference type="NCBI Taxonomy" id="35708"/>
    <lineage>
        <taxon>Eukaryota</taxon>
        <taxon>Viridiplantae</taxon>
        <taxon>Streptophyta</taxon>
        <taxon>Embryophyta</taxon>
        <taxon>Tracheophyta</taxon>
        <taxon>Spermatophyta</taxon>
        <taxon>Magnoliopsida</taxon>
        <taxon>Liliopsida</taxon>
        <taxon>Poales</taxon>
        <taxon>Poaceae</taxon>
        <taxon>PACMAD clade</taxon>
        <taxon>Arundinoideae</taxon>
        <taxon>Arundineae</taxon>
        <taxon>Arundo</taxon>
    </lineage>
</organism>
<sequence>MVPSPCSRSSGRYATNQCSLLVEHDYTSLPQLLCAKDLTI</sequence>
<name>A0A0A9FK25_ARUDO</name>
<reference evidence="1" key="2">
    <citation type="journal article" date="2015" name="Data Brief">
        <title>Shoot transcriptome of the giant reed, Arundo donax.</title>
        <authorList>
            <person name="Barrero R.A."/>
            <person name="Guerrero F.D."/>
            <person name="Moolhuijzen P."/>
            <person name="Goolsby J.A."/>
            <person name="Tidwell J."/>
            <person name="Bellgard S.E."/>
            <person name="Bellgard M.I."/>
        </authorList>
    </citation>
    <scope>NUCLEOTIDE SEQUENCE</scope>
    <source>
        <tissue evidence="1">Shoot tissue taken approximately 20 cm above the soil surface</tissue>
    </source>
</reference>